<dbReference type="GO" id="GO:0004386">
    <property type="term" value="F:helicase activity"/>
    <property type="evidence" value="ECO:0007669"/>
    <property type="project" value="UniProtKB-KW"/>
</dbReference>
<keyword evidence="2" id="KW-0347">Helicase</keyword>
<organism evidence="2 3">
    <name type="scientific">Plakobranchus ocellatus</name>
    <dbReference type="NCBI Taxonomy" id="259542"/>
    <lineage>
        <taxon>Eukaryota</taxon>
        <taxon>Metazoa</taxon>
        <taxon>Spiralia</taxon>
        <taxon>Lophotrochozoa</taxon>
        <taxon>Mollusca</taxon>
        <taxon>Gastropoda</taxon>
        <taxon>Heterobranchia</taxon>
        <taxon>Euthyneura</taxon>
        <taxon>Panpulmonata</taxon>
        <taxon>Sacoglossa</taxon>
        <taxon>Placobranchoidea</taxon>
        <taxon>Plakobranchidae</taxon>
        <taxon>Plakobranchus</taxon>
    </lineage>
</organism>
<sequence>MKTASAHGSRLQGQPAYTLVYLEALQLDNIDIRKRENAKVKKQHFKQSSHQLQRQNQQRQQHLHLRYLGKIKRKEN</sequence>
<dbReference type="EMBL" id="BLXT01003952">
    <property type="protein sequence ID" value="GFO08216.1"/>
    <property type="molecule type" value="Genomic_DNA"/>
</dbReference>
<feature type="compositionally biased region" description="Low complexity" evidence="1">
    <location>
        <begin position="48"/>
        <end position="60"/>
    </location>
</feature>
<feature type="region of interest" description="Disordered" evidence="1">
    <location>
        <begin position="38"/>
        <end position="76"/>
    </location>
</feature>
<dbReference type="AlphaFoldDB" id="A0AAV4AAL6"/>
<gene>
    <name evidence="2" type="ORF">PoB_003472100</name>
</gene>
<keyword evidence="3" id="KW-1185">Reference proteome</keyword>
<evidence type="ECO:0000256" key="1">
    <source>
        <dbReference type="SAM" id="MobiDB-lite"/>
    </source>
</evidence>
<comment type="caution">
    <text evidence="2">The sequence shown here is derived from an EMBL/GenBank/DDBJ whole genome shotgun (WGS) entry which is preliminary data.</text>
</comment>
<evidence type="ECO:0000313" key="3">
    <source>
        <dbReference type="Proteomes" id="UP000735302"/>
    </source>
</evidence>
<evidence type="ECO:0000313" key="2">
    <source>
        <dbReference type="EMBL" id="GFO08216.1"/>
    </source>
</evidence>
<keyword evidence="2" id="KW-0547">Nucleotide-binding</keyword>
<reference evidence="2 3" key="1">
    <citation type="journal article" date="2021" name="Elife">
        <title>Chloroplast acquisition without the gene transfer in kleptoplastic sea slugs, Plakobranchus ocellatus.</title>
        <authorList>
            <person name="Maeda T."/>
            <person name="Takahashi S."/>
            <person name="Yoshida T."/>
            <person name="Shimamura S."/>
            <person name="Takaki Y."/>
            <person name="Nagai Y."/>
            <person name="Toyoda A."/>
            <person name="Suzuki Y."/>
            <person name="Arimoto A."/>
            <person name="Ishii H."/>
            <person name="Satoh N."/>
            <person name="Nishiyama T."/>
            <person name="Hasebe M."/>
            <person name="Maruyama T."/>
            <person name="Minagawa J."/>
            <person name="Obokata J."/>
            <person name="Shigenobu S."/>
        </authorList>
    </citation>
    <scope>NUCLEOTIDE SEQUENCE [LARGE SCALE GENOMIC DNA]</scope>
</reference>
<name>A0AAV4AAL6_9GAST</name>
<feature type="compositionally biased region" description="Basic residues" evidence="1">
    <location>
        <begin position="61"/>
        <end position="76"/>
    </location>
</feature>
<dbReference type="Proteomes" id="UP000735302">
    <property type="component" value="Unassembled WGS sequence"/>
</dbReference>
<keyword evidence="2" id="KW-0067">ATP-binding</keyword>
<keyword evidence="2" id="KW-0378">Hydrolase</keyword>
<protein>
    <submittedName>
        <fullName evidence="2">ATP-dependent RNA helicase dhx36</fullName>
    </submittedName>
</protein>
<accession>A0AAV4AAL6</accession>
<proteinExistence type="predicted"/>